<organism evidence="9 10">
    <name type="scientific">Rhynchosporium agropyri</name>
    <dbReference type="NCBI Taxonomy" id="914238"/>
    <lineage>
        <taxon>Eukaryota</taxon>
        <taxon>Fungi</taxon>
        <taxon>Dikarya</taxon>
        <taxon>Ascomycota</taxon>
        <taxon>Pezizomycotina</taxon>
        <taxon>Leotiomycetes</taxon>
        <taxon>Helotiales</taxon>
        <taxon>Ploettnerulaceae</taxon>
        <taxon>Rhynchosporium</taxon>
    </lineage>
</organism>
<dbReference type="GO" id="GO:0005506">
    <property type="term" value="F:iron ion binding"/>
    <property type="evidence" value="ECO:0007669"/>
    <property type="project" value="InterPro"/>
</dbReference>
<dbReference type="Proteomes" id="UP000178912">
    <property type="component" value="Unassembled WGS sequence"/>
</dbReference>
<evidence type="ECO:0000256" key="8">
    <source>
        <dbReference type="RuleBase" id="RU000461"/>
    </source>
</evidence>
<proteinExistence type="inferred from homology"/>
<dbReference type="AlphaFoldDB" id="A0A1E1LER1"/>
<evidence type="ECO:0000256" key="6">
    <source>
        <dbReference type="ARBA" id="ARBA00023033"/>
    </source>
</evidence>
<dbReference type="GO" id="GO:0016705">
    <property type="term" value="F:oxidoreductase activity, acting on paired donors, with incorporation or reduction of molecular oxygen"/>
    <property type="evidence" value="ECO:0007669"/>
    <property type="project" value="InterPro"/>
</dbReference>
<evidence type="ECO:0000256" key="1">
    <source>
        <dbReference type="ARBA" id="ARBA00001971"/>
    </source>
</evidence>
<evidence type="ECO:0000256" key="7">
    <source>
        <dbReference type="PIRSR" id="PIRSR602401-1"/>
    </source>
</evidence>
<dbReference type="EMBL" id="FJUX01000108">
    <property type="protein sequence ID" value="CZT08894.1"/>
    <property type="molecule type" value="Genomic_DNA"/>
</dbReference>
<evidence type="ECO:0000256" key="4">
    <source>
        <dbReference type="ARBA" id="ARBA00023002"/>
    </source>
</evidence>
<evidence type="ECO:0000313" key="10">
    <source>
        <dbReference type="Proteomes" id="UP000178912"/>
    </source>
</evidence>
<reference evidence="10" key="1">
    <citation type="submission" date="2016-03" db="EMBL/GenBank/DDBJ databases">
        <authorList>
            <person name="Guldener U."/>
        </authorList>
    </citation>
    <scope>NUCLEOTIDE SEQUENCE [LARGE SCALE GENOMIC DNA]</scope>
    <source>
        <strain evidence="10">04CH-RAC-A.6.1</strain>
    </source>
</reference>
<evidence type="ECO:0000313" key="9">
    <source>
        <dbReference type="EMBL" id="CZT08894.1"/>
    </source>
</evidence>
<keyword evidence="10" id="KW-1185">Reference proteome</keyword>
<evidence type="ECO:0000256" key="2">
    <source>
        <dbReference type="ARBA" id="ARBA00010617"/>
    </source>
</evidence>
<dbReference type="Pfam" id="PF00067">
    <property type="entry name" value="p450"/>
    <property type="match status" value="1"/>
</dbReference>
<dbReference type="GO" id="GO:0004497">
    <property type="term" value="F:monooxygenase activity"/>
    <property type="evidence" value="ECO:0007669"/>
    <property type="project" value="UniProtKB-KW"/>
</dbReference>
<dbReference type="SUPFAM" id="SSF48264">
    <property type="entry name" value="Cytochrome P450"/>
    <property type="match status" value="1"/>
</dbReference>
<keyword evidence="7 8" id="KW-0349">Heme</keyword>
<keyword evidence="4 8" id="KW-0560">Oxidoreductase</keyword>
<dbReference type="OrthoDB" id="1470350at2759"/>
<name>A0A1E1LER1_9HELO</name>
<protein>
    <recommendedName>
        <fullName evidence="11">N-alkane-inducible cytochrome P450</fullName>
    </recommendedName>
</protein>
<keyword evidence="5 7" id="KW-0408">Iron</keyword>
<evidence type="ECO:0000256" key="5">
    <source>
        <dbReference type="ARBA" id="ARBA00023004"/>
    </source>
</evidence>
<feature type="binding site" description="axial binding residue" evidence="7">
    <location>
        <position position="151"/>
    </location>
    <ligand>
        <name>heme</name>
        <dbReference type="ChEBI" id="CHEBI:30413"/>
    </ligand>
    <ligandPart>
        <name>Fe</name>
        <dbReference type="ChEBI" id="CHEBI:18248"/>
    </ligandPart>
</feature>
<keyword evidence="6 8" id="KW-0503">Monooxygenase</keyword>
<comment type="similarity">
    <text evidence="2 8">Belongs to the cytochrome P450 family.</text>
</comment>
<dbReference type="InterPro" id="IPR001128">
    <property type="entry name" value="Cyt_P450"/>
</dbReference>
<dbReference type="InterPro" id="IPR002401">
    <property type="entry name" value="Cyt_P450_E_grp-I"/>
</dbReference>
<dbReference type="InterPro" id="IPR017972">
    <property type="entry name" value="Cyt_P450_CS"/>
</dbReference>
<dbReference type="PRINTS" id="PR00463">
    <property type="entry name" value="EP450I"/>
</dbReference>
<dbReference type="InterPro" id="IPR047146">
    <property type="entry name" value="Cyt_P450_E_CYP52_fungi"/>
</dbReference>
<gene>
    <name evidence="9" type="ORF">RAG0_13825</name>
</gene>
<accession>A0A1E1LER1</accession>
<sequence length="175" mass="19586">MGFECSVGPERYDGQFADLFVSCVGETEGYLAKLKREIVGLRGSFEDLKSIKYLQYTMNEVMKLHPIVPANGRICISDTTLPDGGGPDHKSPMTVAYLLAGNLLTGNPLCYVMYRRKDLYGEDAEEFKPGRWETLRPSWRYLPFNGGLKLCIGQQFALTEAVFTIVRLLQAFKGG</sequence>
<keyword evidence="3 7" id="KW-0479">Metal-binding</keyword>
<dbReference type="InterPro" id="IPR036396">
    <property type="entry name" value="Cyt_P450_sf"/>
</dbReference>
<dbReference type="PROSITE" id="PS00086">
    <property type="entry name" value="CYTOCHROME_P450"/>
    <property type="match status" value="1"/>
</dbReference>
<evidence type="ECO:0000256" key="3">
    <source>
        <dbReference type="ARBA" id="ARBA00022723"/>
    </source>
</evidence>
<dbReference type="PANTHER" id="PTHR24287:SF17">
    <property type="entry name" value="P450, PUTATIVE (EUROFUNG)-RELATED"/>
    <property type="match status" value="1"/>
</dbReference>
<comment type="cofactor">
    <cofactor evidence="1 7">
        <name>heme</name>
        <dbReference type="ChEBI" id="CHEBI:30413"/>
    </cofactor>
</comment>
<dbReference type="Gene3D" id="1.10.630.10">
    <property type="entry name" value="Cytochrome P450"/>
    <property type="match status" value="1"/>
</dbReference>
<evidence type="ECO:0008006" key="11">
    <source>
        <dbReference type="Google" id="ProtNLM"/>
    </source>
</evidence>
<dbReference type="GO" id="GO:0020037">
    <property type="term" value="F:heme binding"/>
    <property type="evidence" value="ECO:0007669"/>
    <property type="project" value="InterPro"/>
</dbReference>
<dbReference type="PANTHER" id="PTHR24287">
    <property type="entry name" value="P450, PUTATIVE (EUROFUNG)-RELATED"/>
    <property type="match status" value="1"/>
</dbReference>